<dbReference type="PANTHER" id="PTHR43544:SF31">
    <property type="entry name" value="DEHYDROGENASES, SHORT CHAIN"/>
    <property type="match status" value="1"/>
</dbReference>
<dbReference type="GeneID" id="9803776"/>
<evidence type="ECO:0000256" key="1">
    <source>
        <dbReference type="RuleBase" id="RU000363"/>
    </source>
</evidence>
<name>E3NIG8_CAERE</name>
<dbReference type="OMA" id="LINYRHE"/>
<dbReference type="PRINTS" id="PR00081">
    <property type="entry name" value="GDHRDH"/>
</dbReference>
<dbReference type="InterPro" id="IPR036291">
    <property type="entry name" value="NAD(P)-bd_dom_sf"/>
</dbReference>
<dbReference type="EMBL" id="DS268701">
    <property type="protein sequence ID" value="EFO99000.1"/>
    <property type="molecule type" value="Genomic_DNA"/>
</dbReference>
<proteinExistence type="inferred from homology"/>
<dbReference type="STRING" id="31234.E3NIG8"/>
<dbReference type="KEGG" id="crq:GCK72_015281"/>
<keyword evidence="3" id="KW-1185">Reference proteome</keyword>
<dbReference type="PRINTS" id="PR00080">
    <property type="entry name" value="SDRFAMILY"/>
</dbReference>
<dbReference type="eggNOG" id="KOG1611">
    <property type="taxonomic scope" value="Eukaryota"/>
</dbReference>
<dbReference type="CTD" id="9803776"/>
<dbReference type="GO" id="GO:0005737">
    <property type="term" value="C:cytoplasm"/>
    <property type="evidence" value="ECO:0007669"/>
    <property type="project" value="TreeGrafter"/>
</dbReference>
<dbReference type="RefSeq" id="XP_003091802.2">
    <property type="nucleotide sequence ID" value="XM_003091754.2"/>
</dbReference>
<dbReference type="Pfam" id="PF00106">
    <property type="entry name" value="adh_short"/>
    <property type="match status" value="1"/>
</dbReference>
<dbReference type="GO" id="GO:0016491">
    <property type="term" value="F:oxidoreductase activity"/>
    <property type="evidence" value="ECO:0007669"/>
    <property type="project" value="TreeGrafter"/>
</dbReference>
<evidence type="ECO:0000313" key="2">
    <source>
        <dbReference type="EMBL" id="EFO99000.1"/>
    </source>
</evidence>
<dbReference type="PANTHER" id="PTHR43544">
    <property type="entry name" value="SHORT-CHAIN DEHYDROGENASE/REDUCTASE"/>
    <property type="match status" value="1"/>
</dbReference>
<dbReference type="InParanoid" id="E3NIG8"/>
<dbReference type="Proteomes" id="UP000008281">
    <property type="component" value="Unassembled WGS sequence"/>
</dbReference>
<comment type="similarity">
    <text evidence="1">Belongs to the short-chain dehydrogenases/reductases (SDR) family.</text>
</comment>
<dbReference type="CDD" id="cd05325">
    <property type="entry name" value="carb_red_sniffer_like_SDR_c"/>
    <property type="match status" value="1"/>
</dbReference>
<dbReference type="HOGENOM" id="CLU_010194_9_1_1"/>
<dbReference type="Gene3D" id="3.40.50.720">
    <property type="entry name" value="NAD(P)-binding Rossmann-like Domain"/>
    <property type="match status" value="1"/>
</dbReference>
<accession>E3NIG8</accession>
<reference evidence="2" key="1">
    <citation type="submission" date="2007-07" db="EMBL/GenBank/DDBJ databases">
        <title>PCAP assembly of the Caenorhabditis remanei genome.</title>
        <authorList>
            <consortium name="The Caenorhabditis remanei Sequencing Consortium"/>
            <person name="Wilson R.K."/>
        </authorList>
    </citation>
    <scope>NUCLEOTIDE SEQUENCE [LARGE SCALE GENOMIC DNA]</scope>
    <source>
        <strain evidence="2">PB4641</strain>
    </source>
</reference>
<organism evidence="3">
    <name type="scientific">Caenorhabditis remanei</name>
    <name type="common">Caenorhabditis vulgaris</name>
    <dbReference type="NCBI Taxonomy" id="31234"/>
    <lineage>
        <taxon>Eukaryota</taxon>
        <taxon>Metazoa</taxon>
        <taxon>Ecdysozoa</taxon>
        <taxon>Nematoda</taxon>
        <taxon>Chromadorea</taxon>
        <taxon>Rhabditida</taxon>
        <taxon>Rhabditina</taxon>
        <taxon>Rhabditomorpha</taxon>
        <taxon>Rhabditoidea</taxon>
        <taxon>Rhabditidae</taxon>
        <taxon>Peloderinae</taxon>
        <taxon>Caenorhabditis</taxon>
    </lineage>
</organism>
<gene>
    <name evidence="2" type="ORF">CRE_07060</name>
</gene>
<evidence type="ECO:0000313" key="3">
    <source>
        <dbReference type="Proteomes" id="UP000008281"/>
    </source>
</evidence>
<dbReference type="InterPro" id="IPR002347">
    <property type="entry name" value="SDR_fam"/>
</dbReference>
<dbReference type="InterPro" id="IPR051468">
    <property type="entry name" value="Fungal_SecMetab_SDRs"/>
</dbReference>
<dbReference type="SUPFAM" id="SSF51735">
    <property type="entry name" value="NAD(P)-binding Rossmann-fold domains"/>
    <property type="match status" value="1"/>
</dbReference>
<protein>
    <submittedName>
        <fullName evidence="2">Uncharacterized protein</fullName>
    </submittedName>
</protein>
<dbReference type="AlphaFoldDB" id="E3NIG8"/>
<sequence length="298" mass="32470">MSSFPCPVAPTPSNPPPPPLFDPWSFRTRAYIYIKQFQNYLLFSESSRMSPGSVVVTGANRGIGLGLVQQLVKDKNIRYIIATARDVAKATELNIIKDPRLHVLPLAVTCDKSIDVFVSEVAEIVGADGLNLLVNNAGIAVKYDSKSEPNRAKITEQFDVNTTSVVILTQKLLPLLKQAASNVSGDDLSVSRVAVVTISSGLGSITENEIGSERFENLAYSMSKAAVNMFTKTFSIDMKDEHILAVNFCPGWVQTDMGGKQAVLTVEQSTSELMAAFNKLDNSHNGGYYNRDLTAIKF</sequence>
<dbReference type="OrthoDB" id="7289984at2759"/>
<dbReference type="FunCoup" id="E3NIG8">
    <property type="interactions" value="280"/>
</dbReference>